<name>A0A0E9PP05_ANGAN</name>
<dbReference type="AlphaFoldDB" id="A0A0E9PP05"/>
<proteinExistence type="predicted"/>
<sequence length="53" mass="5539">MGGSTASQSRPPLGVVQIRGSVHYGWEEPHASCGSEQSHRSPLGGTAVQVVYC</sequence>
<reference evidence="1" key="2">
    <citation type="journal article" date="2015" name="Fish Shellfish Immunol.">
        <title>Early steps in the European eel (Anguilla anguilla)-Vibrio vulnificus interaction in the gills: Role of the RtxA13 toxin.</title>
        <authorList>
            <person name="Callol A."/>
            <person name="Pajuelo D."/>
            <person name="Ebbesson L."/>
            <person name="Teles M."/>
            <person name="MacKenzie S."/>
            <person name="Amaro C."/>
        </authorList>
    </citation>
    <scope>NUCLEOTIDE SEQUENCE</scope>
</reference>
<organism evidence="1">
    <name type="scientific">Anguilla anguilla</name>
    <name type="common">European freshwater eel</name>
    <name type="synonym">Muraena anguilla</name>
    <dbReference type="NCBI Taxonomy" id="7936"/>
    <lineage>
        <taxon>Eukaryota</taxon>
        <taxon>Metazoa</taxon>
        <taxon>Chordata</taxon>
        <taxon>Craniata</taxon>
        <taxon>Vertebrata</taxon>
        <taxon>Euteleostomi</taxon>
        <taxon>Actinopterygii</taxon>
        <taxon>Neopterygii</taxon>
        <taxon>Teleostei</taxon>
        <taxon>Anguilliformes</taxon>
        <taxon>Anguillidae</taxon>
        <taxon>Anguilla</taxon>
    </lineage>
</organism>
<evidence type="ECO:0000313" key="1">
    <source>
        <dbReference type="EMBL" id="JAH05795.1"/>
    </source>
</evidence>
<dbReference type="EMBL" id="GBXM01102782">
    <property type="protein sequence ID" value="JAH05795.1"/>
    <property type="molecule type" value="Transcribed_RNA"/>
</dbReference>
<accession>A0A0E9PP05</accession>
<reference evidence="1" key="1">
    <citation type="submission" date="2014-11" db="EMBL/GenBank/DDBJ databases">
        <authorList>
            <person name="Amaro Gonzalez C."/>
        </authorList>
    </citation>
    <scope>NUCLEOTIDE SEQUENCE</scope>
</reference>
<protein>
    <submittedName>
        <fullName evidence="1">Uncharacterized protein</fullName>
    </submittedName>
</protein>